<organism evidence="2 3">
    <name type="scientific">Prorocentrum cordatum</name>
    <dbReference type="NCBI Taxonomy" id="2364126"/>
    <lineage>
        <taxon>Eukaryota</taxon>
        <taxon>Sar</taxon>
        <taxon>Alveolata</taxon>
        <taxon>Dinophyceae</taxon>
        <taxon>Prorocentrales</taxon>
        <taxon>Prorocentraceae</taxon>
        <taxon>Prorocentrum</taxon>
    </lineage>
</organism>
<dbReference type="EMBL" id="CAUYUJ010010557">
    <property type="protein sequence ID" value="CAK0829648.1"/>
    <property type="molecule type" value="Genomic_DNA"/>
</dbReference>
<protein>
    <submittedName>
        <fullName evidence="2">Uncharacterized protein</fullName>
    </submittedName>
</protein>
<accession>A0ABN9SCM0</accession>
<comment type="caution">
    <text evidence="2">The sequence shown here is derived from an EMBL/GenBank/DDBJ whole genome shotgun (WGS) entry which is preliminary data.</text>
</comment>
<evidence type="ECO:0000256" key="1">
    <source>
        <dbReference type="SAM" id="MobiDB-lite"/>
    </source>
</evidence>
<reference evidence="2" key="1">
    <citation type="submission" date="2023-10" db="EMBL/GenBank/DDBJ databases">
        <authorList>
            <person name="Chen Y."/>
            <person name="Shah S."/>
            <person name="Dougan E. K."/>
            <person name="Thang M."/>
            <person name="Chan C."/>
        </authorList>
    </citation>
    <scope>NUCLEOTIDE SEQUENCE [LARGE SCALE GENOMIC DNA]</scope>
</reference>
<feature type="region of interest" description="Disordered" evidence="1">
    <location>
        <begin position="376"/>
        <end position="407"/>
    </location>
</feature>
<feature type="region of interest" description="Disordered" evidence="1">
    <location>
        <begin position="249"/>
        <end position="275"/>
    </location>
</feature>
<feature type="compositionally biased region" description="Basic and acidic residues" evidence="1">
    <location>
        <begin position="392"/>
        <end position="407"/>
    </location>
</feature>
<name>A0ABN9SCM0_9DINO</name>
<feature type="compositionally biased region" description="Pro residues" evidence="1">
    <location>
        <begin position="258"/>
        <end position="268"/>
    </location>
</feature>
<evidence type="ECO:0000313" key="2">
    <source>
        <dbReference type="EMBL" id="CAK0829648.1"/>
    </source>
</evidence>
<proteinExistence type="predicted"/>
<gene>
    <name evidence="2" type="ORF">PCOR1329_LOCUS28537</name>
</gene>
<evidence type="ECO:0000313" key="3">
    <source>
        <dbReference type="Proteomes" id="UP001189429"/>
    </source>
</evidence>
<dbReference type="Proteomes" id="UP001189429">
    <property type="component" value="Unassembled WGS sequence"/>
</dbReference>
<sequence>MVSVKASTAVGRATDPVSATIKALENAVRAVPLTCKAQVEITFRPETDALERRLQAQLDTFPAKVEAIGGRTCNIAAELANARSSIDEMRLELQHAHSLLPRPKPPSASFHREVDGIIFKIVPPTTVKKANVASLNDELFKDVKIDVHQLAGEHIGRTFIAQLIGAAAALPGHLDPLDEIEASTMRVHLVQVEFRERVGAPGPALEGCAVHCAVLATGAAVAANGTAMAQGLALDDTLCGVAGVDRPGDKPTLAPVPAGSPAPPPQPSGKPTKPGSEVVVVLQRVGVTLAASGGFVVYSPAEGVMMAVRPRYLFDELEFRERVGAPGPALEGCAVRCAVLATGAAAAAGGALAPQEGLALDDTLCGVAGVDRPGDKPTLALELTGSPAPPPELERLEDALPLEQHES</sequence>
<keyword evidence="3" id="KW-1185">Reference proteome</keyword>